<dbReference type="AlphaFoldDB" id="A0A131YDW2"/>
<evidence type="ECO:0008006" key="3">
    <source>
        <dbReference type="Google" id="ProtNLM"/>
    </source>
</evidence>
<sequence>MIRLSNSLADEHLLHHFLLLRLFHVITCCCFDDTLMRMLFYFDNQVYLSGHNLIVSLAQIWRPIQNYNRRVDLVTAANHVQGLFNVLNRNSLNN</sequence>
<protein>
    <recommendedName>
        <fullName evidence="3">Tick transposon</fullName>
    </recommendedName>
</protein>
<organism evidence="2">
    <name type="scientific">Rhipicephalus appendiculatus</name>
    <name type="common">Brown ear tick</name>
    <dbReference type="NCBI Taxonomy" id="34631"/>
    <lineage>
        <taxon>Eukaryota</taxon>
        <taxon>Metazoa</taxon>
        <taxon>Ecdysozoa</taxon>
        <taxon>Arthropoda</taxon>
        <taxon>Chelicerata</taxon>
        <taxon>Arachnida</taxon>
        <taxon>Acari</taxon>
        <taxon>Parasitiformes</taxon>
        <taxon>Ixodida</taxon>
        <taxon>Ixodoidea</taxon>
        <taxon>Ixodidae</taxon>
        <taxon>Rhipicephalinae</taxon>
        <taxon>Rhipicephalus</taxon>
        <taxon>Rhipicephalus</taxon>
    </lineage>
</organism>
<accession>A0A131YDW2</accession>
<feature type="signal peptide" evidence="1">
    <location>
        <begin position="1"/>
        <end position="28"/>
    </location>
</feature>
<feature type="chain" id="PRO_5007284734" description="Tick transposon" evidence="1">
    <location>
        <begin position="29"/>
        <end position="94"/>
    </location>
</feature>
<name>A0A131YDW2_RHIAP</name>
<dbReference type="EMBL" id="GEDV01012446">
    <property type="protein sequence ID" value="JAP76111.1"/>
    <property type="molecule type" value="Transcribed_RNA"/>
</dbReference>
<reference evidence="2" key="1">
    <citation type="journal article" date="2016" name="Ticks Tick Borne Dis.">
        <title>De novo assembly and annotation of the salivary gland transcriptome of Rhipicephalus appendiculatus male and female ticks during blood feeding.</title>
        <authorList>
            <person name="de Castro M.H."/>
            <person name="de Klerk D."/>
            <person name="Pienaar R."/>
            <person name="Latif A.A."/>
            <person name="Rees D.J."/>
            <person name="Mans B.J."/>
        </authorList>
    </citation>
    <scope>NUCLEOTIDE SEQUENCE</scope>
    <source>
        <tissue evidence="2">Salivary glands</tissue>
    </source>
</reference>
<evidence type="ECO:0000313" key="2">
    <source>
        <dbReference type="EMBL" id="JAP76111.1"/>
    </source>
</evidence>
<evidence type="ECO:0000256" key="1">
    <source>
        <dbReference type="SAM" id="SignalP"/>
    </source>
</evidence>
<keyword evidence="1" id="KW-0732">Signal</keyword>
<proteinExistence type="predicted"/>